<keyword evidence="2" id="KW-0677">Repeat</keyword>
<dbReference type="InterPro" id="IPR032675">
    <property type="entry name" value="LRR_dom_sf"/>
</dbReference>
<reference evidence="5" key="1">
    <citation type="submission" date="2019-03" db="EMBL/GenBank/DDBJ databases">
        <title>Flavobacterium sp.</title>
        <authorList>
            <person name="Kim H."/>
        </authorList>
    </citation>
    <scope>NUCLEOTIDE SEQUENCE [LARGE SCALE GENOMIC DNA]</scope>
    <source>
        <strain evidence="5">GS13</strain>
    </source>
</reference>
<evidence type="ECO:0000313" key="4">
    <source>
        <dbReference type="EMBL" id="QBN20091.1"/>
    </source>
</evidence>
<keyword evidence="5" id="KW-1185">Reference proteome</keyword>
<evidence type="ECO:0000256" key="3">
    <source>
        <dbReference type="SAM" id="SignalP"/>
    </source>
</evidence>
<dbReference type="SUPFAM" id="SSF52058">
    <property type="entry name" value="L domain-like"/>
    <property type="match status" value="1"/>
</dbReference>
<organism evidence="4 5">
    <name type="scientific">Flavobacterium nackdongense</name>
    <dbReference type="NCBI Taxonomy" id="2547394"/>
    <lineage>
        <taxon>Bacteria</taxon>
        <taxon>Pseudomonadati</taxon>
        <taxon>Bacteroidota</taxon>
        <taxon>Flavobacteriia</taxon>
        <taxon>Flavobacteriales</taxon>
        <taxon>Flavobacteriaceae</taxon>
        <taxon>Flavobacterium</taxon>
    </lineage>
</organism>
<proteinExistence type="predicted"/>
<dbReference type="NCBIfam" id="NF033708">
    <property type="entry name" value="T9SS_Cterm_ChiA"/>
    <property type="match status" value="1"/>
</dbReference>
<dbReference type="AlphaFoldDB" id="A0A4P6YAE2"/>
<dbReference type="PANTHER" id="PTHR47566:SF1">
    <property type="entry name" value="PROTEIN NUD1"/>
    <property type="match status" value="1"/>
</dbReference>
<dbReference type="Gene3D" id="3.80.10.10">
    <property type="entry name" value="Ribonuclease Inhibitor"/>
    <property type="match status" value="1"/>
</dbReference>
<dbReference type="OrthoDB" id="3179827at2"/>
<dbReference type="PANTHER" id="PTHR47566">
    <property type="match status" value="1"/>
</dbReference>
<evidence type="ECO:0000256" key="2">
    <source>
        <dbReference type="ARBA" id="ARBA00022737"/>
    </source>
</evidence>
<keyword evidence="3" id="KW-0732">Signal</keyword>
<keyword evidence="1" id="KW-0433">Leucine-rich repeat</keyword>
<sequence length="762" mass="81234">MKQILHHLKPSLRYQIRILLFPVLFAMFSNFAIAQNTSVPDDNFEAALIALGYDSGPLDNVVPTANINTVTSLDLKNKNISDLTGIKDFTALQTLDCEGNNLTTLDVSGLLNLTSLVAQNNVNLATVNVNTNVNLTYLDLYITSLTSLNISALVNLTALGISKSSLVSLDVSMAPGLADFFIQENPLLSSLDIRGTNLSSVFAADNNPKLSCILVDYVQPGGSNWVKDPWATYCSLTTYSGGVWTPAAPTTGNAAVIEDNYSAAADINACSLTVKNNATVTIPSGFNVNLVGALTVESGSTFTLSNNSNLLQDNVNSTNSGAINVNRESNPLFRLDFTLWSSPVSGAQTLANFSPLTSLNRFYTYNSGTGAYNFIASPAATAFSVGTGYLIRMPNEGSANYNVGAETLAYPGVFTGTPNNGTINITGLTPGTYVAVGNPYPSTIGADLFLSNNTSIDPTLYFWRKTNAVANTTSAYATWTLLGGTGTAGSSNAPNNVAPDGTIAVGQGFIVKTNDSDLIFTNTMRTASTTAKFFKTKKLADKSRVWLNLTNATGVFSQALIGYMDGATEGIDRGIDGKYINDSPIALTSLINNEEYTIQGRPAFDATDVVALNFKTTVSGDYTIAIDHVDGLFATGQDIYLLDNQTGAETNLKEGSYSFSAVAGVDNSRFSLKYQKTLKVDAAMLNDNTVQVYKNKGILYVNAGAKVINSIKVYDVQGRLILEQKNVKATTATLNTLKVNNQVLIVRVAGEDNSEVTKKVMN</sequence>
<dbReference type="InterPro" id="IPR052574">
    <property type="entry name" value="CDIRP"/>
</dbReference>
<evidence type="ECO:0000256" key="1">
    <source>
        <dbReference type="ARBA" id="ARBA00022614"/>
    </source>
</evidence>
<dbReference type="EMBL" id="CP037933">
    <property type="protein sequence ID" value="QBN20091.1"/>
    <property type="molecule type" value="Genomic_DNA"/>
</dbReference>
<feature type="signal peptide" evidence="3">
    <location>
        <begin position="1"/>
        <end position="34"/>
    </location>
</feature>
<dbReference type="KEGG" id="fnk:E1750_15225"/>
<feature type="chain" id="PRO_5020858296" evidence="3">
    <location>
        <begin position="35"/>
        <end position="762"/>
    </location>
</feature>
<dbReference type="GO" id="GO:0035591">
    <property type="term" value="F:signaling adaptor activity"/>
    <property type="evidence" value="ECO:0007669"/>
    <property type="project" value="TreeGrafter"/>
</dbReference>
<name>A0A4P6YAE2_9FLAO</name>
<dbReference type="Proteomes" id="UP000291124">
    <property type="component" value="Chromosome"/>
</dbReference>
<protein>
    <submittedName>
        <fullName evidence="4">T9SS sorting signal type C domain-containing protein</fullName>
    </submittedName>
</protein>
<accession>A0A4P6YAE2</accession>
<evidence type="ECO:0000313" key="5">
    <source>
        <dbReference type="Proteomes" id="UP000291124"/>
    </source>
</evidence>
<gene>
    <name evidence="4" type="ORF">E1750_15225</name>
</gene>
<dbReference type="RefSeq" id="WP_133277593.1">
    <property type="nucleotide sequence ID" value="NZ_CP037933.1"/>
</dbReference>